<reference evidence="1 2" key="1">
    <citation type="submission" date="2018-09" db="EMBL/GenBank/DDBJ databases">
        <title>Genomic Encyclopedia of Archaeal and Bacterial Type Strains, Phase II (KMG-II): from individual species to whole genera.</title>
        <authorList>
            <person name="Goeker M."/>
        </authorList>
    </citation>
    <scope>NUCLEOTIDE SEQUENCE [LARGE SCALE GENOMIC DNA]</scope>
    <source>
        <strain evidence="1 2">DSM 16505</strain>
    </source>
</reference>
<dbReference type="EMBL" id="RAQM01000008">
    <property type="protein sequence ID" value="RKF03700.1"/>
    <property type="molecule type" value="Genomic_DNA"/>
</dbReference>
<evidence type="ECO:0000313" key="2">
    <source>
        <dbReference type="Proteomes" id="UP000285780"/>
    </source>
</evidence>
<dbReference type="RefSeq" id="WP_120186558.1">
    <property type="nucleotide sequence ID" value="NZ_RAQM01000008.1"/>
</dbReference>
<dbReference type="AlphaFoldDB" id="A0A420E0U6"/>
<accession>A0A420E0U6</accession>
<proteinExistence type="predicted"/>
<sequence>MRTTAIILSIVMLFQSLNITCTNILNLDKLIEHAQFHKETYSDSFITFLSKHYGELKVAHSEKHQEEKEEHEKLPFQFDYHVVDFHKVTFEDIEVPLPSILAFVERKQLFYYQNFYNSPDALGVFQPPRYI</sequence>
<evidence type="ECO:0000313" key="1">
    <source>
        <dbReference type="EMBL" id="RKF03700.1"/>
    </source>
</evidence>
<name>A0A420E0U6_9FLAO</name>
<organism evidence="1 2">
    <name type="scientific">Tenacibaculum lutimaris</name>
    <dbReference type="NCBI Taxonomy" id="285258"/>
    <lineage>
        <taxon>Bacteria</taxon>
        <taxon>Pseudomonadati</taxon>
        <taxon>Bacteroidota</taxon>
        <taxon>Flavobacteriia</taxon>
        <taxon>Flavobacteriales</taxon>
        <taxon>Flavobacteriaceae</taxon>
        <taxon>Tenacibaculum</taxon>
    </lineage>
</organism>
<dbReference type="Proteomes" id="UP000285780">
    <property type="component" value="Unassembled WGS sequence"/>
</dbReference>
<protein>
    <submittedName>
        <fullName evidence="1">Uncharacterized protein</fullName>
    </submittedName>
</protein>
<keyword evidence="2" id="KW-1185">Reference proteome</keyword>
<comment type="caution">
    <text evidence="1">The sequence shown here is derived from an EMBL/GenBank/DDBJ whole genome shotgun (WGS) entry which is preliminary data.</text>
</comment>
<gene>
    <name evidence="1" type="ORF">C8N26_1326</name>
</gene>